<protein>
    <submittedName>
        <fullName evidence="2">Uncharacterized protein</fullName>
    </submittedName>
</protein>
<gene>
    <name evidence="2" type="ORF">SAMN05421680_10427</name>
    <name evidence="1" type="ORF">Xmau_00910</name>
</gene>
<dbReference type="Pfam" id="PF19265">
    <property type="entry name" value="DUF5908"/>
    <property type="match status" value="1"/>
</dbReference>
<dbReference type="RefSeq" id="WP_092508548.1">
    <property type="nucleotide sequence ID" value="NZ_CAWNQB010000012.1"/>
</dbReference>
<reference evidence="1 4" key="3">
    <citation type="journal article" date="2017" name="Nat. Microbiol.">
        <title>Natural product diversity associated with the nematode symbionts Photorhabdus and Xenorhabdus.</title>
        <authorList>
            <person name="Tobias N.J."/>
            <person name="Wolff H."/>
            <person name="Djahanschiri B."/>
            <person name="Grundmann F."/>
            <person name="Kronenwerth M."/>
            <person name="Shi Y.M."/>
            <person name="Simonyi S."/>
            <person name="Grun P."/>
            <person name="Shapiro-Ilan D."/>
            <person name="Pidot S.J."/>
            <person name="Stinear T.P."/>
            <person name="Ebersberger I."/>
            <person name="Bode H.B."/>
        </authorList>
    </citation>
    <scope>NUCLEOTIDE SEQUENCE [LARGE SCALE GENOMIC DNA]</scope>
    <source>
        <strain evidence="1 4">DSM 17908</strain>
    </source>
</reference>
<dbReference type="STRING" id="351675.SAMN05421680_10427"/>
<evidence type="ECO:0000313" key="2">
    <source>
        <dbReference type="EMBL" id="SFI86577.1"/>
    </source>
</evidence>
<proteinExistence type="predicted"/>
<dbReference type="EMBL" id="NITY01000002">
    <property type="protein sequence ID" value="PHM45260.1"/>
    <property type="molecule type" value="Genomic_DNA"/>
</dbReference>
<dbReference type="Proteomes" id="UP000198919">
    <property type="component" value="Unassembled WGS sequence"/>
</dbReference>
<evidence type="ECO:0000313" key="3">
    <source>
        <dbReference type="Proteomes" id="UP000198919"/>
    </source>
</evidence>
<keyword evidence="4" id="KW-1185">Reference proteome</keyword>
<dbReference type="OrthoDB" id="6506933at2"/>
<sequence length="60" mass="6869">MTVEIKELIIQAKVVEPSNETLPLQTLAQEKLDNARLIEIIKQEVLDALRESRGGYYELD</sequence>
<reference evidence="2" key="2">
    <citation type="submission" date="2016-10" db="EMBL/GenBank/DDBJ databases">
        <authorList>
            <person name="de Groot N.N."/>
        </authorList>
    </citation>
    <scope>NUCLEOTIDE SEQUENCE [LARGE SCALE GENOMIC DNA]</scope>
    <source>
        <strain evidence="2">DSM 17908</strain>
    </source>
</reference>
<name>A0A1I3LPD5_9GAMM</name>
<organism evidence="2 3">
    <name type="scientific">Xenorhabdus mauleonii</name>
    <dbReference type="NCBI Taxonomy" id="351675"/>
    <lineage>
        <taxon>Bacteria</taxon>
        <taxon>Pseudomonadati</taxon>
        <taxon>Pseudomonadota</taxon>
        <taxon>Gammaproteobacteria</taxon>
        <taxon>Enterobacterales</taxon>
        <taxon>Morganellaceae</taxon>
        <taxon>Xenorhabdus</taxon>
    </lineage>
</organism>
<reference evidence="3" key="1">
    <citation type="submission" date="2016-10" db="EMBL/GenBank/DDBJ databases">
        <authorList>
            <person name="Varghese N."/>
            <person name="Submissions S."/>
        </authorList>
    </citation>
    <scope>NUCLEOTIDE SEQUENCE [LARGE SCALE GENOMIC DNA]</scope>
    <source>
        <strain evidence="3">DSM 17908</strain>
    </source>
</reference>
<dbReference type="InterPro" id="IPR045459">
    <property type="entry name" value="DUF5908"/>
</dbReference>
<accession>A0A1I3LPD5</accession>
<dbReference type="AlphaFoldDB" id="A0A1I3LPD5"/>
<dbReference type="Proteomes" id="UP000224607">
    <property type="component" value="Unassembled WGS sequence"/>
</dbReference>
<evidence type="ECO:0000313" key="1">
    <source>
        <dbReference type="EMBL" id="PHM45260.1"/>
    </source>
</evidence>
<dbReference type="EMBL" id="FORG01000004">
    <property type="protein sequence ID" value="SFI86577.1"/>
    <property type="molecule type" value="Genomic_DNA"/>
</dbReference>
<evidence type="ECO:0000313" key="4">
    <source>
        <dbReference type="Proteomes" id="UP000224607"/>
    </source>
</evidence>